<dbReference type="AlphaFoldDB" id="A0A5J4SN95"/>
<dbReference type="InterPro" id="IPR045361">
    <property type="entry name" value="CIS_tube_prot_N"/>
</dbReference>
<name>A0A5J4SN95_9ZZZZ</name>
<dbReference type="PROSITE" id="PS51782">
    <property type="entry name" value="LYSM"/>
    <property type="match status" value="1"/>
</dbReference>
<dbReference type="EMBL" id="SNRY01000147">
    <property type="protein sequence ID" value="KAA6345995.1"/>
    <property type="molecule type" value="Genomic_DNA"/>
</dbReference>
<sequence length="213" mass="24004">MPDKLKIVTLYNNKVFEVKINPSSFSVSKNIKYTEDKTLGTSEVIQKFSQYDSEALSFEFILDATGVVYKKIESIDTTIQKFEEVVYRMDSDKHSPNIVCIAWGEYSLEGVVDSVKYDYTLFSSHGEALRVKVSVSFRGYANRIAEQKRAGKNSPDLSRIITLRAGETISALCHEIYGDSSFCVDIARYNHLSGFRDVKPGTVIMFPPLTHNG</sequence>
<evidence type="ECO:0000313" key="3">
    <source>
        <dbReference type="EMBL" id="KAA6346941.1"/>
    </source>
</evidence>
<protein>
    <recommendedName>
        <fullName evidence="1">LysM domain-containing protein</fullName>
    </recommendedName>
</protein>
<evidence type="ECO:0000259" key="1">
    <source>
        <dbReference type="PROSITE" id="PS51782"/>
    </source>
</evidence>
<comment type="caution">
    <text evidence="3">The sequence shown here is derived from an EMBL/GenBank/DDBJ whole genome shotgun (WGS) entry which is preliminary data.</text>
</comment>
<gene>
    <name evidence="3" type="ORF">EZS27_005575</name>
    <name evidence="2" type="ORF">EZS27_006475</name>
</gene>
<proteinExistence type="predicted"/>
<organism evidence="3">
    <name type="scientific">termite gut metagenome</name>
    <dbReference type="NCBI Taxonomy" id="433724"/>
    <lineage>
        <taxon>unclassified sequences</taxon>
        <taxon>metagenomes</taxon>
        <taxon>organismal metagenomes</taxon>
    </lineage>
</organism>
<dbReference type="EMBL" id="SNRY01000112">
    <property type="protein sequence ID" value="KAA6346941.1"/>
    <property type="molecule type" value="Genomic_DNA"/>
</dbReference>
<feature type="domain" description="LysM" evidence="1">
    <location>
        <begin position="159"/>
        <end position="206"/>
    </location>
</feature>
<accession>A0A5J4SN95</accession>
<reference evidence="3" key="1">
    <citation type="submission" date="2019-03" db="EMBL/GenBank/DDBJ databases">
        <title>Single cell metagenomics reveals metabolic interactions within the superorganism composed of flagellate Streblomastix strix and complex community of Bacteroidetes bacteria on its surface.</title>
        <authorList>
            <person name="Treitli S.C."/>
            <person name="Kolisko M."/>
            <person name="Husnik F."/>
            <person name="Keeling P."/>
            <person name="Hampl V."/>
        </authorList>
    </citation>
    <scope>NUCLEOTIDE SEQUENCE</scope>
    <source>
        <strain evidence="3">STM</strain>
    </source>
</reference>
<dbReference type="InterPro" id="IPR018392">
    <property type="entry name" value="LysM"/>
</dbReference>
<evidence type="ECO:0000313" key="2">
    <source>
        <dbReference type="EMBL" id="KAA6345995.1"/>
    </source>
</evidence>
<dbReference type="Pfam" id="PF19266">
    <property type="entry name" value="CIS_tube"/>
    <property type="match status" value="1"/>
</dbReference>